<dbReference type="Proteomes" id="UP000001036">
    <property type="component" value="Chromosome"/>
</dbReference>
<keyword evidence="1" id="KW-0449">Lipoprotein</keyword>
<dbReference type="PROSITE" id="PS51257">
    <property type="entry name" value="PROKAR_LIPOPROTEIN"/>
    <property type="match status" value="1"/>
</dbReference>
<dbReference type="EMBL" id="CP000934">
    <property type="protein sequence ID" value="ACE84407.1"/>
    <property type="molecule type" value="Genomic_DNA"/>
</dbReference>
<proteinExistence type="predicted"/>
<keyword evidence="2" id="KW-1185">Reference proteome</keyword>
<dbReference type="AlphaFoldDB" id="B3PFB5"/>
<sequence length="258" mass="29082">MKNALVIFTALFVMQGCTWFSKIKQTGTDHCSGWSDQVRSLADEAWLYAQLSQNVYADNDDFMLRDTVRLIEEFDRKDINFYSALYQDTATGTYSFIFRGTDSFEDFRTGNNPFEQIQNKIALSIVESKTKEYSLDSFVVAGHSLGGGIATHVSLNIQGATLYTFNGSPVFKKSNVKFNNQRDSIVERGEVLKIVRLLAREPDQIYTSIECTSGNAIEEHSIKKLATCLTRISAANDNEQALSSLKINNIDKKWCKES</sequence>
<dbReference type="HOGENOM" id="CLU_1076433_0_0_6"/>
<dbReference type="RefSeq" id="WP_012489005.1">
    <property type="nucleotide sequence ID" value="NC_010995.1"/>
</dbReference>
<dbReference type="OrthoDB" id="5562330at2"/>
<dbReference type="Gene3D" id="3.40.50.1820">
    <property type="entry name" value="alpha/beta hydrolase"/>
    <property type="match status" value="1"/>
</dbReference>
<accession>B3PFB5</accession>
<organism evidence="1 2">
    <name type="scientific">Cellvibrio japonicus (strain Ueda107)</name>
    <name type="common">Pseudomonas fluorescens subsp. cellulosa</name>
    <dbReference type="NCBI Taxonomy" id="498211"/>
    <lineage>
        <taxon>Bacteria</taxon>
        <taxon>Pseudomonadati</taxon>
        <taxon>Pseudomonadota</taxon>
        <taxon>Gammaproteobacteria</taxon>
        <taxon>Cellvibrionales</taxon>
        <taxon>Cellvibrionaceae</taxon>
        <taxon>Cellvibrio</taxon>
    </lineage>
</organism>
<dbReference type="eggNOG" id="COG2267">
    <property type="taxonomic scope" value="Bacteria"/>
</dbReference>
<reference evidence="1 2" key="1">
    <citation type="journal article" date="2008" name="J. Bacteriol.">
        <title>Insights into plant cell wall degradation from the genome sequence of the soil bacterium Cellvibrio japonicus.</title>
        <authorList>
            <person name="Deboy R.T."/>
            <person name="Mongodin E.F."/>
            <person name="Fouts D.E."/>
            <person name="Tailford L.E."/>
            <person name="Khouri H."/>
            <person name="Emerson J.B."/>
            <person name="Mohamoud Y."/>
            <person name="Watkins K."/>
            <person name="Henrissat B."/>
            <person name="Gilbert H.J."/>
            <person name="Nelson K.E."/>
        </authorList>
    </citation>
    <scope>NUCLEOTIDE SEQUENCE [LARGE SCALE GENOMIC DNA]</scope>
    <source>
        <strain evidence="1 2">Ueda107</strain>
    </source>
</reference>
<evidence type="ECO:0000313" key="1">
    <source>
        <dbReference type="EMBL" id="ACE84407.1"/>
    </source>
</evidence>
<gene>
    <name evidence="1" type="ordered locus">CJA_3430</name>
</gene>
<dbReference type="InterPro" id="IPR029058">
    <property type="entry name" value="AB_hydrolase_fold"/>
</dbReference>
<protein>
    <submittedName>
        <fullName evidence="1">Putative lipoprotein</fullName>
    </submittedName>
</protein>
<dbReference type="SUPFAM" id="SSF53474">
    <property type="entry name" value="alpha/beta-Hydrolases"/>
    <property type="match status" value="1"/>
</dbReference>
<dbReference type="KEGG" id="cja:CJA_3430"/>
<dbReference type="Pfam" id="PF26363">
    <property type="entry name" value="Phospholipase-like"/>
    <property type="match status" value="1"/>
</dbReference>
<dbReference type="ESTHER" id="celju-b3pfb5">
    <property type="family name" value="Mbeg1-like"/>
</dbReference>
<name>B3PFB5_CELJU</name>
<dbReference type="STRING" id="498211.CJA_3430"/>
<evidence type="ECO:0000313" key="2">
    <source>
        <dbReference type="Proteomes" id="UP000001036"/>
    </source>
</evidence>